<comment type="caution">
    <text evidence="1">The sequence shown here is derived from an EMBL/GenBank/DDBJ whole genome shotgun (WGS) entry which is preliminary data.</text>
</comment>
<dbReference type="EMBL" id="LXQA010330666">
    <property type="protein sequence ID" value="MCI44442.1"/>
    <property type="molecule type" value="Genomic_DNA"/>
</dbReference>
<dbReference type="AlphaFoldDB" id="A0A392S7M5"/>
<reference evidence="1 2" key="1">
    <citation type="journal article" date="2018" name="Front. Plant Sci.">
        <title>Red Clover (Trifolium pratense) and Zigzag Clover (T. medium) - A Picture of Genomic Similarities and Differences.</title>
        <authorList>
            <person name="Dluhosova J."/>
            <person name="Istvanek J."/>
            <person name="Nedelnik J."/>
            <person name="Repkova J."/>
        </authorList>
    </citation>
    <scope>NUCLEOTIDE SEQUENCE [LARGE SCALE GENOMIC DNA]</scope>
    <source>
        <strain evidence="2">cv. 10/8</strain>
        <tissue evidence="1">Leaf</tissue>
    </source>
</reference>
<feature type="non-terminal residue" evidence="1">
    <location>
        <position position="42"/>
    </location>
</feature>
<evidence type="ECO:0000313" key="1">
    <source>
        <dbReference type="EMBL" id="MCI44442.1"/>
    </source>
</evidence>
<organism evidence="1 2">
    <name type="scientific">Trifolium medium</name>
    <dbReference type="NCBI Taxonomy" id="97028"/>
    <lineage>
        <taxon>Eukaryota</taxon>
        <taxon>Viridiplantae</taxon>
        <taxon>Streptophyta</taxon>
        <taxon>Embryophyta</taxon>
        <taxon>Tracheophyta</taxon>
        <taxon>Spermatophyta</taxon>
        <taxon>Magnoliopsida</taxon>
        <taxon>eudicotyledons</taxon>
        <taxon>Gunneridae</taxon>
        <taxon>Pentapetalae</taxon>
        <taxon>rosids</taxon>
        <taxon>fabids</taxon>
        <taxon>Fabales</taxon>
        <taxon>Fabaceae</taxon>
        <taxon>Papilionoideae</taxon>
        <taxon>50 kb inversion clade</taxon>
        <taxon>NPAAA clade</taxon>
        <taxon>Hologalegina</taxon>
        <taxon>IRL clade</taxon>
        <taxon>Trifolieae</taxon>
        <taxon>Trifolium</taxon>
    </lineage>
</organism>
<protein>
    <submittedName>
        <fullName evidence="1">Uncharacterized protein</fullName>
    </submittedName>
</protein>
<evidence type="ECO:0000313" key="2">
    <source>
        <dbReference type="Proteomes" id="UP000265520"/>
    </source>
</evidence>
<proteinExistence type="predicted"/>
<sequence length="42" mass="4587">MARKAEIFKLQSALGARRQAVGARRQLLQFSACSVQLGAQRA</sequence>
<dbReference type="Proteomes" id="UP000265520">
    <property type="component" value="Unassembled WGS sequence"/>
</dbReference>
<keyword evidence="2" id="KW-1185">Reference proteome</keyword>
<name>A0A392S7M5_9FABA</name>
<accession>A0A392S7M5</accession>